<dbReference type="SMART" id="SM00448">
    <property type="entry name" value="REC"/>
    <property type="match status" value="1"/>
</dbReference>
<dbReference type="GO" id="GO:0052621">
    <property type="term" value="F:diguanylate cyclase activity"/>
    <property type="evidence" value="ECO:0007669"/>
    <property type="project" value="TreeGrafter"/>
</dbReference>
<dbReference type="SUPFAM" id="SSF52172">
    <property type="entry name" value="CheY-like"/>
    <property type="match status" value="1"/>
</dbReference>
<dbReference type="GO" id="GO:0005886">
    <property type="term" value="C:plasma membrane"/>
    <property type="evidence" value="ECO:0007669"/>
    <property type="project" value="TreeGrafter"/>
</dbReference>
<evidence type="ECO:0000259" key="3">
    <source>
        <dbReference type="PROSITE" id="PS50887"/>
    </source>
</evidence>
<dbReference type="InterPro" id="IPR029787">
    <property type="entry name" value="Nucleotide_cyclase"/>
</dbReference>
<dbReference type="AlphaFoldDB" id="A0A846H6E2"/>
<dbReference type="Pfam" id="PF00072">
    <property type="entry name" value="Response_reg"/>
    <property type="match status" value="1"/>
</dbReference>
<keyword evidence="1" id="KW-0597">Phosphoprotein</keyword>
<dbReference type="InterPro" id="IPR043128">
    <property type="entry name" value="Rev_trsase/Diguanyl_cyclase"/>
</dbReference>
<reference evidence="4 5" key="1">
    <citation type="journal article" date="2015" name="Genome Announc.">
        <title>Draft Genome Sequence of Cyanobacterium Hassallia byssoidea Strain VB512170, Isolated from Monuments in India.</title>
        <authorList>
            <person name="Singh D."/>
            <person name="Chandrababunaidu M.M."/>
            <person name="Panda A."/>
            <person name="Sen D."/>
            <person name="Bhattacharyya S."/>
            <person name="Adhikary S.P."/>
            <person name="Tripathy S."/>
        </authorList>
    </citation>
    <scope>NUCLEOTIDE SEQUENCE [LARGE SCALE GENOMIC DNA]</scope>
    <source>
        <strain evidence="4 5">VB512170</strain>
    </source>
</reference>
<proteinExistence type="predicted"/>
<dbReference type="Gene3D" id="3.30.70.270">
    <property type="match status" value="1"/>
</dbReference>
<dbReference type="InterPro" id="IPR011006">
    <property type="entry name" value="CheY-like_superfamily"/>
</dbReference>
<evidence type="ECO:0000313" key="4">
    <source>
        <dbReference type="EMBL" id="NEU72946.1"/>
    </source>
</evidence>
<dbReference type="Pfam" id="PF00990">
    <property type="entry name" value="GGDEF"/>
    <property type="match status" value="1"/>
</dbReference>
<evidence type="ECO:0000256" key="1">
    <source>
        <dbReference type="PROSITE-ProRule" id="PRU00169"/>
    </source>
</evidence>
<feature type="domain" description="Response regulatory" evidence="2">
    <location>
        <begin position="11"/>
        <end position="127"/>
    </location>
</feature>
<keyword evidence="5" id="KW-1185">Reference proteome</keyword>
<dbReference type="InterPro" id="IPR000160">
    <property type="entry name" value="GGDEF_dom"/>
</dbReference>
<feature type="modified residue" description="4-aspartylphosphate" evidence="1">
    <location>
        <position position="60"/>
    </location>
</feature>
<dbReference type="GO" id="GO:1902201">
    <property type="term" value="P:negative regulation of bacterial-type flagellum-dependent cell motility"/>
    <property type="evidence" value="ECO:0007669"/>
    <property type="project" value="TreeGrafter"/>
</dbReference>
<evidence type="ECO:0000313" key="5">
    <source>
        <dbReference type="Proteomes" id="UP000031549"/>
    </source>
</evidence>
<dbReference type="Proteomes" id="UP000031549">
    <property type="component" value="Unassembled WGS sequence"/>
</dbReference>
<dbReference type="GO" id="GO:0000160">
    <property type="term" value="P:phosphorelay signal transduction system"/>
    <property type="evidence" value="ECO:0007669"/>
    <property type="project" value="InterPro"/>
</dbReference>
<dbReference type="CDD" id="cd01949">
    <property type="entry name" value="GGDEF"/>
    <property type="match status" value="1"/>
</dbReference>
<dbReference type="InterPro" id="IPR001789">
    <property type="entry name" value="Sig_transdc_resp-reg_receiver"/>
</dbReference>
<dbReference type="PROSITE" id="PS50110">
    <property type="entry name" value="RESPONSE_REGULATORY"/>
    <property type="match status" value="1"/>
</dbReference>
<dbReference type="InterPro" id="IPR050469">
    <property type="entry name" value="Diguanylate_Cyclase"/>
</dbReference>
<name>A0A846H6E2_9CYAN</name>
<evidence type="ECO:0000259" key="2">
    <source>
        <dbReference type="PROSITE" id="PS50110"/>
    </source>
</evidence>
<gene>
    <name evidence="4" type="ORF">PI95_010320</name>
</gene>
<dbReference type="PANTHER" id="PTHR45138">
    <property type="entry name" value="REGULATORY COMPONENTS OF SENSORY TRANSDUCTION SYSTEM"/>
    <property type="match status" value="1"/>
</dbReference>
<dbReference type="EMBL" id="JTCM02000016">
    <property type="protein sequence ID" value="NEU72946.1"/>
    <property type="molecule type" value="Genomic_DNA"/>
</dbReference>
<feature type="domain" description="GGDEF" evidence="3">
    <location>
        <begin position="191"/>
        <end position="326"/>
    </location>
</feature>
<dbReference type="PROSITE" id="PS50887">
    <property type="entry name" value="GGDEF"/>
    <property type="match status" value="1"/>
</dbReference>
<accession>A0A846H6E2</accession>
<dbReference type="SMART" id="SM00267">
    <property type="entry name" value="GGDEF"/>
    <property type="match status" value="1"/>
</dbReference>
<sequence length="326" mass="36444">MIKSDQNKPPLILVVDDEKTLRLVLKRAMEKEGYRVQEACGGQHCLDICQQHLPDMVLLDAMMPAMDGFSCCAKMREALGENCPPILMITVLDDKESVNKAFQVGATDYITKPIDYVKLSLRVSRLLASRGAIAGLQQQIQKECLLTVQMETSNRELQRHALFDSLTQLATYRYFSEYLQREWKRLQGVQLPLSLILCNIDFFEAYNDTYGYEAGNECLCQIAYTINNSKRRSADLVARYKGDEFAIALPNTSAETAFGVAEAIRAAVKASGIIHADSKVSEHLTLSIGVASIIPSEQLSINMLITKAEKALNQAKIQGRDRIFIL</sequence>
<dbReference type="RefSeq" id="WP_039739139.1">
    <property type="nucleotide sequence ID" value="NZ_JTCM02000016.1"/>
</dbReference>
<dbReference type="PANTHER" id="PTHR45138:SF9">
    <property type="entry name" value="DIGUANYLATE CYCLASE DGCM-RELATED"/>
    <property type="match status" value="1"/>
</dbReference>
<dbReference type="Gene3D" id="3.40.50.2300">
    <property type="match status" value="1"/>
</dbReference>
<comment type="caution">
    <text evidence="4">The sequence shown here is derived from an EMBL/GenBank/DDBJ whole genome shotgun (WGS) entry which is preliminary data.</text>
</comment>
<organism evidence="4 5">
    <name type="scientific">Hassallia byssoidea VB512170</name>
    <dbReference type="NCBI Taxonomy" id="1304833"/>
    <lineage>
        <taxon>Bacteria</taxon>
        <taxon>Bacillati</taxon>
        <taxon>Cyanobacteriota</taxon>
        <taxon>Cyanophyceae</taxon>
        <taxon>Nostocales</taxon>
        <taxon>Tolypothrichaceae</taxon>
        <taxon>Hassallia</taxon>
    </lineage>
</organism>
<protein>
    <submittedName>
        <fullName evidence="4">Diguanylate cyclase</fullName>
    </submittedName>
</protein>
<dbReference type="SUPFAM" id="SSF55073">
    <property type="entry name" value="Nucleotide cyclase"/>
    <property type="match status" value="1"/>
</dbReference>
<dbReference type="NCBIfam" id="TIGR00254">
    <property type="entry name" value="GGDEF"/>
    <property type="match status" value="1"/>
</dbReference>
<dbReference type="GO" id="GO:0043709">
    <property type="term" value="P:cell adhesion involved in single-species biofilm formation"/>
    <property type="evidence" value="ECO:0007669"/>
    <property type="project" value="TreeGrafter"/>
</dbReference>